<dbReference type="OrthoDB" id="1096411at2"/>
<proteinExistence type="predicted"/>
<evidence type="ECO:0000256" key="1">
    <source>
        <dbReference type="ARBA" id="ARBA00023015"/>
    </source>
</evidence>
<keyword evidence="2" id="KW-0238">DNA-binding</keyword>
<dbReference type="Gene3D" id="1.10.10.60">
    <property type="entry name" value="Homeodomain-like"/>
    <property type="match status" value="1"/>
</dbReference>
<dbReference type="SUPFAM" id="SSF46689">
    <property type="entry name" value="Homeodomain-like"/>
    <property type="match status" value="1"/>
</dbReference>
<accession>A0A5S3PMX1</accession>
<dbReference type="InterPro" id="IPR009057">
    <property type="entry name" value="Homeodomain-like_sf"/>
</dbReference>
<dbReference type="GO" id="GO:0003700">
    <property type="term" value="F:DNA-binding transcription factor activity"/>
    <property type="evidence" value="ECO:0007669"/>
    <property type="project" value="InterPro"/>
</dbReference>
<dbReference type="GO" id="GO:0043565">
    <property type="term" value="F:sequence-specific DNA binding"/>
    <property type="evidence" value="ECO:0007669"/>
    <property type="project" value="InterPro"/>
</dbReference>
<keyword evidence="6" id="KW-1185">Reference proteome</keyword>
<sequence length="325" mass="37344">MVHTTDFEISTAKVNPKESLSFWNDYVCDTLIGLDISHSSPKTNFYGSLIGHQLDEMHVCRINSQSSGVHRTKGQIAKSTEGYFMINFQVSGECFLSQDGRHVHLKPNDWAFTDSTRPYQLNFLNDFEQLVLKIPRKLITYGTSYVTSNTAKLLDDEGLGKILKNFVYSLSAELKIVDQYTRKYLAASLLQLLNDYLNLKFITEKSSTPSKETMLFQIKCFVEEHISSSQLTIQQIADTFKCSKRQLHNIFSKEDCTINSYIKESRLQKCRADIENRNLFQLTIAEIGYRNGFNDVSNFAKSFKHKFGIPPGEYRTFHMKSVQLI</sequence>
<dbReference type="Pfam" id="PF12833">
    <property type="entry name" value="HTH_18"/>
    <property type="match status" value="1"/>
</dbReference>
<dbReference type="RefSeq" id="WP_138658681.1">
    <property type="nucleotide sequence ID" value="NZ_VATY01000003.1"/>
</dbReference>
<feature type="domain" description="HTH araC/xylS-type" evidence="4">
    <location>
        <begin position="216"/>
        <end position="317"/>
    </location>
</feature>
<comment type="caution">
    <text evidence="5">The sequence shown here is derived from an EMBL/GenBank/DDBJ whole genome shotgun (WGS) entry which is preliminary data.</text>
</comment>
<dbReference type="InterPro" id="IPR020449">
    <property type="entry name" value="Tscrpt_reg_AraC-type_HTH"/>
</dbReference>
<keyword evidence="3" id="KW-0804">Transcription</keyword>
<dbReference type="PRINTS" id="PR00032">
    <property type="entry name" value="HTHARAC"/>
</dbReference>
<keyword evidence="1" id="KW-0805">Transcription regulation</keyword>
<dbReference type="Pfam" id="PF14525">
    <property type="entry name" value="AraC_binding_2"/>
    <property type="match status" value="1"/>
</dbReference>
<dbReference type="AlphaFoldDB" id="A0A5S3PMX1"/>
<evidence type="ECO:0000256" key="3">
    <source>
        <dbReference type="ARBA" id="ARBA00023163"/>
    </source>
</evidence>
<dbReference type="PANTHER" id="PTHR43280">
    <property type="entry name" value="ARAC-FAMILY TRANSCRIPTIONAL REGULATOR"/>
    <property type="match status" value="1"/>
</dbReference>
<protein>
    <submittedName>
        <fullName evidence="5">Helix-turn-helix domain-containing protein</fullName>
    </submittedName>
</protein>
<evidence type="ECO:0000256" key="2">
    <source>
        <dbReference type="ARBA" id="ARBA00023125"/>
    </source>
</evidence>
<gene>
    <name evidence="5" type="ORF">FEE95_14245</name>
</gene>
<dbReference type="Proteomes" id="UP000310314">
    <property type="component" value="Unassembled WGS sequence"/>
</dbReference>
<dbReference type="InterPro" id="IPR035418">
    <property type="entry name" value="AraC-bd_2"/>
</dbReference>
<organism evidence="5 6">
    <name type="scientific">Maribacter algarum</name>
    <name type="common">ex Zhang et al. 2020</name>
    <dbReference type="NCBI Taxonomy" id="2578118"/>
    <lineage>
        <taxon>Bacteria</taxon>
        <taxon>Pseudomonadati</taxon>
        <taxon>Bacteroidota</taxon>
        <taxon>Flavobacteriia</taxon>
        <taxon>Flavobacteriales</taxon>
        <taxon>Flavobacteriaceae</taxon>
        <taxon>Maribacter</taxon>
    </lineage>
</organism>
<dbReference type="EMBL" id="VATY01000003">
    <property type="protein sequence ID" value="TMM55812.1"/>
    <property type="molecule type" value="Genomic_DNA"/>
</dbReference>
<evidence type="ECO:0000313" key="6">
    <source>
        <dbReference type="Proteomes" id="UP000310314"/>
    </source>
</evidence>
<dbReference type="SMART" id="SM00342">
    <property type="entry name" value="HTH_ARAC"/>
    <property type="match status" value="1"/>
</dbReference>
<dbReference type="InterPro" id="IPR018060">
    <property type="entry name" value="HTH_AraC"/>
</dbReference>
<evidence type="ECO:0000313" key="5">
    <source>
        <dbReference type="EMBL" id="TMM55812.1"/>
    </source>
</evidence>
<evidence type="ECO:0000259" key="4">
    <source>
        <dbReference type="PROSITE" id="PS01124"/>
    </source>
</evidence>
<reference evidence="5 6" key="1">
    <citation type="submission" date="2019-05" db="EMBL/GenBank/DDBJ databases">
        <authorList>
            <person name="Zhang J.-Y."/>
            <person name="Feg X."/>
            <person name="Du Z.-J."/>
        </authorList>
    </citation>
    <scope>NUCLEOTIDE SEQUENCE [LARGE SCALE GENOMIC DNA]</scope>
    <source>
        <strain evidence="5 6">RZ26</strain>
    </source>
</reference>
<name>A0A5S3PMX1_9FLAO</name>
<dbReference type="PROSITE" id="PS01124">
    <property type="entry name" value="HTH_ARAC_FAMILY_2"/>
    <property type="match status" value="1"/>
</dbReference>
<dbReference type="PANTHER" id="PTHR43280:SF28">
    <property type="entry name" value="HTH-TYPE TRANSCRIPTIONAL ACTIVATOR RHAS"/>
    <property type="match status" value="1"/>
</dbReference>